<dbReference type="AlphaFoldDB" id="A0A512AHI0"/>
<comment type="subcellular location">
    <subcellularLocation>
        <location evidence="1">Membrane</location>
    </subcellularLocation>
</comment>
<evidence type="ECO:0000256" key="1">
    <source>
        <dbReference type="ARBA" id="ARBA00004370"/>
    </source>
</evidence>
<reference evidence="6 7" key="1">
    <citation type="submission" date="2019-07" db="EMBL/GenBank/DDBJ databases">
        <title>Whole genome shotgun sequence of Novosphingobium sediminis NBRC 106119.</title>
        <authorList>
            <person name="Hosoyama A."/>
            <person name="Uohara A."/>
            <person name="Ohji S."/>
            <person name="Ichikawa N."/>
        </authorList>
    </citation>
    <scope>NUCLEOTIDE SEQUENCE [LARGE SCALE GENOMIC DNA]</scope>
    <source>
        <strain evidence="6 7">NBRC 106119</strain>
    </source>
</reference>
<accession>A0A512AHI0</accession>
<dbReference type="PANTHER" id="PTHR12815:SF42">
    <property type="entry name" value="BACTERIAL SURFACE ANTIGEN (D15) DOMAIN-CONTAINING PROTEIN"/>
    <property type="match status" value="1"/>
</dbReference>
<keyword evidence="7" id="KW-1185">Reference proteome</keyword>
<dbReference type="Pfam" id="PF01103">
    <property type="entry name" value="Omp85"/>
    <property type="match status" value="1"/>
</dbReference>
<keyword evidence="2" id="KW-1134">Transmembrane beta strand</keyword>
<evidence type="ECO:0000313" key="6">
    <source>
        <dbReference type="EMBL" id="GEN99169.1"/>
    </source>
</evidence>
<evidence type="ECO:0000259" key="5">
    <source>
        <dbReference type="Pfam" id="PF01103"/>
    </source>
</evidence>
<organism evidence="6 7">
    <name type="scientific">Novosphingobium sediminis</name>
    <dbReference type="NCBI Taxonomy" id="707214"/>
    <lineage>
        <taxon>Bacteria</taxon>
        <taxon>Pseudomonadati</taxon>
        <taxon>Pseudomonadota</taxon>
        <taxon>Alphaproteobacteria</taxon>
        <taxon>Sphingomonadales</taxon>
        <taxon>Sphingomonadaceae</taxon>
        <taxon>Novosphingobium</taxon>
    </lineage>
</organism>
<sequence length="725" mass="76862">MLPAVLLAILPQLAHAQSRDADQALEDLIPDSAMDDPKTWANQTEAAKVPVPDPATLLSPDAIAPLTGIPAITLAWPDAAELPPIELLTPDPDIGEAAEQAKAAGDALSSDADPGSGRGIGQIPGASVIPISPQLALAFPPDIAALPEREAVTTRFGTLAALRKFGNEEDNLAQLTRRARQDTELLQQVLRVYGYYDAEVHQSTTGYAAPAEGSGPGPAIDLKKVGVRFDVRPGPRYIFSRISLGDIAAARDAAALTRAFALSPGDPVNSDRIMAERDHLITALGEGGHAFAKVGEPDLSIDHADRTGNLIVPVTSGGQYVMGQIHSSLPDYLSARHLSRIARFRPGDPYRRSRVDDLRQAILATGLVSAVTITPRETTPAADPQPGVADIDITLSKAPQRTIAGLVGYSSGEGLRVEASWENRNFFPPEGLVRFRGVVGTREQLAGATYRRNNFFGRDQVLTADLYAQTRRTDAYQARTLSFSTTFEKQTTLIFQKAWVWSAGFELLATSELPAAAGSVRTTYFIGALPLRGAYDGSNDLLDPKRGVRVSLRVSPEISVQNGTKSSYVRAQLDASAYQPITSRVVLAERVRLGTIPGTSVTSIAPSRRFYAGGGASVRGFAYQAVGPRDALGNPSGGRSLSEFSLEARVKTGLMGGAVSVVPFVDAGTVGTTASPTVNGLKVGVGLGLRYQTSFGPIRIDLGTPLNPEKGDSRIGVYVSLGQAF</sequence>
<dbReference type="InterPro" id="IPR000184">
    <property type="entry name" value="Bac_surfAg_D15"/>
</dbReference>
<comment type="caution">
    <text evidence="6">The sequence shown here is derived from an EMBL/GenBank/DDBJ whole genome shotgun (WGS) entry which is preliminary data.</text>
</comment>
<evidence type="ECO:0000256" key="2">
    <source>
        <dbReference type="ARBA" id="ARBA00022452"/>
    </source>
</evidence>
<evidence type="ECO:0000256" key="3">
    <source>
        <dbReference type="ARBA" id="ARBA00023136"/>
    </source>
</evidence>
<dbReference type="Gene3D" id="2.40.160.50">
    <property type="entry name" value="membrane protein fhac: a member of the omp85/tpsb transporter family"/>
    <property type="match status" value="1"/>
</dbReference>
<evidence type="ECO:0000256" key="4">
    <source>
        <dbReference type="SAM" id="MobiDB-lite"/>
    </source>
</evidence>
<dbReference type="InterPro" id="IPR039910">
    <property type="entry name" value="D15-like"/>
</dbReference>
<evidence type="ECO:0000313" key="7">
    <source>
        <dbReference type="Proteomes" id="UP000321464"/>
    </source>
</evidence>
<dbReference type="Gene3D" id="3.10.20.310">
    <property type="entry name" value="membrane protein fhac"/>
    <property type="match status" value="1"/>
</dbReference>
<protein>
    <submittedName>
        <fullName evidence="6">Outer membrane protein assembly factor</fullName>
    </submittedName>
</protein>
<keyword evidence="3" id="KW-0472">Membrane</keyword>
<name>A0A512AHI0_9SPHN</name>
<feature type="region of interest" description="Disordered" evidence="4">
    <location>
        <begin position="99"/>
        <end position="121"/>
    </location>
</feature>
<gene>
    <name evidence="6" type="ORF">NSE01_10020</name>
</gene>
<keyword evidence="2" id="KW-0812">Transmembrane</keyword>
<feature type="domain" description="Bacterial surface antigen (D15)" evidence="5">
    <location>
        <begin position="433"/>
        <end position="725"/>
    </location>
</feature>
<dbReference type="PANTHER" id="PTHR12815">
    <property type="entry name" value="SORTING AND ASSEMBLY MACHINERY SAMM50 PROTEIN FAMILY MEMBER"/>
    <property type="match status" value="1"/>
</dbReference>
<dbReference type="EMBL" id="BJYR01000007">
    <property type="protein sequence ID" value="GEN99169.1"/>
    <property type="molecule type" value="Genomic_DNA"/>
</dbReference>
<proteinExistence type="predicted"/>
<dbReference type="GO" id="GO:0019867">
    <property type="term" value="C:outer membrane"/>
    <property type="evidence" value="ECO:0007669"/>
    <property type="project" value="InterPro"/>
</dbReference>
<dbReference type="Proteomes" id="UP000321464">
    <property type="component" value="Unassembled WGS sequence"/>
</dbReference>